<dbReference type="OrthoDB" id="9775250at2"/>
<evidence type="ECO:0000256" key="4">
    <source>
        <dbReference type="ARBA" id="ARBA00022840"/>
    </source>
</evidence>
<organism evidence="7 8">
    <name type="scientific">Falsiroseomonas stagni DSM 19981</name>
    <dbReference type="NCBI Taxonomy" id="1123062"/>
    <lineage>
        <taxon>Bacteria</taxon>
        <taxon>Pseudomonadati</taxon>
        <taxon>Pseudomonadota</taxon>
        <taxon>Alphaproteobacteria</taxon>
        <taxon>Acetobacterales</taxon>
        <taxon>Roseomonadaceae</taxon>
        <taxon>Falsiroseomonas</taxon>
    </lineage>
</organism>
<dbReference type="Proteomes" id="UP000199473">
    <property type="component" value="Unassembled WGS sequence"/>
</dbReference>
<keyword evidence="5" id="KW-0029">Amino-acid transport</keyword>
<evidence type="ECO:0000313" key="7">
    <source>
        <dbReference type="EMBL" id="SFL01913.1"/>
    </source>
</evidence>
<dbReference type="InterPro" id="IPR003593">
    <property type="entry name" value="AAA+_ATPase"/>
</dbReference>
<dbReference type="Pfam" id="PF00005">
    <property type="entry name" value="ABC_tran"/>
    <property type="match status" value="1"/>
</dbReference>
<name>A0A1I4E9F5_9PROT</name>
<gene>
    <name evidence="7" type="ORF">SAMN02745775_114147</name>
</gene>
<dbReference type="PROSITE" id="PS50893">
    <property type="entry name" value="ABC_TRANSPORTER_2"/>
    <property type="match status" value="1"/>
</dbReference>
<keyword evidence="8" id="KW-1185">Reference proteome</keyword>
<dbReference type="EMBL" id="FOSQ01000014">
    <property type="protein sequence ID" value="SFL01913.1"/>
    <property type="molecule type" value="Genomic_DNA"/>
</dbReference>
<comment type="similarity">
    <text evidence="1">Belongs to the ABC transporter superfamily.</text>
</comment>
<dbReference type="SUPFAM" id="SSF52540">
    <property type="entry name" value="P-loop containing nucleoside triphosphate hydrolases"/>
    <property type="match status" value="1"/>
</dbReference>
<dbReference type="CDD" id="cd03224">
    <property type="entry name" value="ABC_TM1139_LivF_branched"/>
    <property type="match status" value="1"/>
</dbReference>
<dbReference type="InterPro" id="IPR017871">
    <property type="entry name" value="ABC_transporter-like_CS"/>
</dbReference>
<accession>A0A1I4E9F5</accession>
<dbReference type="AlphaFoldDB" id="A0A1I4E9F5"/>
<dbReference type="GO" id="GO:0016887">
    <property type="term" value="F:ATP hydrolysis activity"/>
    <property type="evidence" value="ECO:0007669"/>
    <property type="project" value="InterPro"/>
</dbReference>
<proteinExistence type="inferred from homology"/>
<evidence type="ECO:0000256" key="1">
    <source>
        <dbReference type="ARBA" id="ARBA00005417"/>
    </source>
</evidence>
<evidence type="ECO:0000259" key="6">
    <source>
        <dbReference type="PROSITE" id="PS50893"/>
    </source>
</evidence>
<keyword evidence="4 7" id="KW-0067">ATP-binding</keyword>
<dbReference type="Gene3D" id="3.40.50.300">
    <property type="entry name" value="P-loop containing nucleotide triphosphate hydrolases"/>
    <property type="match status" value="1"/>
</dbReference>
<dbReference type="SMART" id="SM00382">
    <property type="entry name" value="AAA"/>
    <property type="match status" value="1"/>
</dbReference>
<dbReference type="GO" id="GO:0005524">
    <property type="term" value="F:ATP binding"/>
    <property type="evidence" value="ECO:0007669"/>
    <property type="project" value="UniProtKB-KW"/>
</dbReference>
<dbReference type="PANTHER" id="PTHR43820">
    <property type="entry name" value="HIGH-AFFINITY BRANCHED-CHAIN AMINO ACID TRANSPORT ATP-BINDING PROTEIN LIVF"/>
    <property type="match status" value="1"/>
</dbReference>
<evidence type="ECO:0000256" key="2">
    <source>
        <dbReference type="ARBA" id="ARBA00022448"/>
    </source>
</evidence>
<sequence>MLDVADLHAAYGRILALKGITLRVETGEITALVGGNGAGKTTLLRCLSGVHPVKSGRVTFHGDEITAFPAHARVAAGIAQSPEGRQVFGPLSVEDNLRLGAFRRGRADTEAGLDRVYGMFDILKTKRHLQAAGLSGGQQQMLAIGRALMSGPRLLLLDEPSMGLAPLLVDQILAAVVALKAQGVTVLLVEQNASAALSIADRGYVIETGRIAHSGTGLALLHDPAVREAYLGV</sequence>
<evidence type="ECO:0000313" key="8">
    <source>
        <dbReference type="Proteomes" id="UP000199473"/>
    </source>
</evidence>
<dbReference type="GO" id="GO:0015658">
    <property type="term" value="F:branched-chain amino acid transmembrane transporter activity"/>
    <property type="evidence" value="ECO:0007669"/>
    <property type="project" value="TreeGrafter"/>
</dbReference>
<keyword evidence="3" id="KW-0547">Nucleotide-binding</keyword>
<keyword evidence="2" id="KW-0813">Transport</keyword>
<dbReference type="PROSITE" id="PS00211">
    <property type="entry name" value="ABC_TRANSPORTER_1"/>
    <property type="match status" value="1"/>
</dbReference>
<dbReference type="InterPro" id="IPR027417">
    <property type="entry name" value="P-loop_NTPase"/>
</dbReference>
<reference evidence="7 8" key="1">
    <citation type="submission" date="2016-10" db="EMBL/GenBank/DDBJ databases">
        <authorList>
            <person name="de Groot N.N."/>
        </authorList>
    </citation>
    <scope>NUCLEOTIDE SEQUENCE [LARGE SCALE GENOMIC DNA]</scope>
    <source>
        <strain evidence="7 8">DSM 19981</strain>
    </source>
</reference>
<dbReference type="PANTHER" id="PTHR43820:SF4">
    <property type="entry name" value="HIGH-AFFINITY BRANCHED-CHAIN AMINO ACID TRANSPORT ATP-BINDING PROTEIN LIVF"/>
    <property type="match status" value="1"/>
</dbReference>
<dbReference type="STRING" id="1123062.SAMN02745775_114147"/>
<evidence type="ECO:0000256" key="3">
    <source>
        <dbReference type="ARBA" id="ARBA00022741"/>
    </source>
</evidence>
<dbReference type="GO" id="GO:0015807">
    <property type="term" value="P:L-amino acid transport"/>
    <property type="evidence" value="ECO:0007669"/>
    <property type="project" value="TreeGrafter"/>
</dbReference>
<dbReference type="InterPro" id="IPR052156">
    <property type="entry name" value="BCAA_Transport_ATP-bd_LivF"/>
</dbReference>
<evidence type="ECO:0000256" key="5">
    <source>
        <dbReference type="ARBA" id="ARBA00022970"/>
    </source>
</evidence>
<dbReference type="InterPro" id="IPR003439">
    <property type="entry name" value="ABC_transporter-like_ATP-bd"/>
</dbReference>
<protein>
    <submittedName>
        <fullName evidence="7">Branched-chain amino acid transport system ATP-binding protein</fullName>
    </submittedName>
</protein>
<feature type="domain" description="ABC transporter" evidence="6">
    <location>
        <begin position="2"/>
        <end position="233"/>
    </location>
</feature>